<name>A0A0E9UEX5_ANGAN</name>
<evidence type="ECO:0000313" key="1">
    <source>
        <dbReference type="EMBL" id="JAH64356.1"/>
    </source>
</evidence>
<accession>A0A0E9UEX5</accession>
<protein>
    <submittedName>
        <fullName evidence="1">Uncharacterized protein</fullName>
    </submittedName>
</protein>
<reference evidence="1" key="2">
    <citation type="journal article" date="2015" name="Fish Shellfish Immunol.">
        <title>Early steps in the European eel (Anguilla anguilla)-Vibrio vulnificus interaction in the gills: Role of the RtxA13 toxin.</title>
        <authorList>
            <person name="Callol A."/>
            <person name="Pajuelo D."/>
            <person name="Ebbesson L."/>
            <person name="Teles M."/>
            <person name="MacKenzie S."/>
            <person name="Amaro C."/>
        </authorList>
    </citation>
    <scope>NUCLEOTIDE SEQUENCE</scope>
</reference>
<dbReference type="EMBL" id="GBXM01044221">
    <property type="protein sequence ID" value="JAH64356.1"/>
    <property type="molecule type" value="Transcribed_RNA"/>
</dbReference>
<sequence length="39" mass="4566">MFTKHANVTADICLTSYFSYSFLFNLTGNSFDETKTFFR</sequence>
<proteinExistence type="predicted"/>
<dbReference type="AlphaFoldDB" id="A0A0E9UEX5"/>
<reference evidence="1" key="1">
    <citation type="submission" date="2014-11" db="EMBL/GenBank/DDBJ databases">
        <authorList>
            <person name="Amaro Gonzalez C."/>
        </authorList>
    </citation>
    <scope>NUCLEOTIDE SEQUENCE</scope>
</reference>
<organism evidence="1">
    <name type="scientific">Anguilla anguilla</name>
    <name type="common">European freshwater eel</name>
    <name type="synonym">Muraena anguilla</name>
    <dbReference type="NCBI Taxonomy" id="7936"/>
    <lineage>
        <taxon>Eukaryota</taxon>
        <taxon>Metazoa</taxon>
        <taxon>Chordata</taxon>
        <taxon>Craniata</taxon>
        <taxon>Vertebrata</taxon>
        <taxon>Euteleostomi</taxon>
        <taxon>Actinopterygii</taxon>
        <taxon>Neopterygii</taxon>
        <taxon>Teleostei</taxon>
        <taxon>Anguilliformes</taxon>
        <taxon>Anguillidae</taxon>
        <taxon>Anguilla</taxon>
    </lineage>
</organism>